<dbReference type="Proteomes" id="UP000033618">
    <property type="component" value="Unassembled WGS sequence"/>
</dbReference>
<dbReference type="InterPro" id="IPR014718">
    <property type="entry name" value="GH-type_carb-bd"/>
</dbReference>
<dbReference type="STRING" id="28092.WM40_14720"/>
<proteinExistence type="predicted"/>
<evidence type="ECO:0008006" key="3">
    <source>
        <dbReference type="Google" id="ProtNLM"/>
    </source>
</evidence>
<keyword evidence="2" id="KW-1185">Reference proteome</keyword>
<organism evidence="1 2">
    <name type="scientific">Robbsia andropogonis</name>
    <dbReference type="NCBI Taxonomy" id="28092"/>
    <lineage>
        <taxon>Bacteria</taxon>
        <taxon>Pseudomonadati</taxon>
        <taxon>Pseudomonadota</taxon>
        <taxon>Betaproteobacteria</taxon>
        <taxon>Burkholderiales</taxon>
        <taxon>Burkholderiaceae</taxon>
        <taxon>Robbsia</taxon>
    </lineage>
</organism>
<accession>A0A0F5JY71</accession>
<protein>
    <recommendedName>
        <fullName evidence="3">Aldose epimerase</fullName>
    </recommendedName>
</protein>
<dbReference type="RefSeq" id="WP_036009588.1">
    <property type="nucleotide sequence ID" value="NZ_CADFGU010000007.1"/>
</dbReference>
<dbReference type="AlphaFoldDB" id="A0A0F5JY71"/>
<dbReference type="Gene3D" id="2.70.98.10">
    <property type="match status" value="1"/>
</dbReference>
<dbReference type="GO" id="GO:0030246">
    <property type="term" value="F:carbohydrate binding"/>
    <property type="evidence" value="ECO:0007669"/>
    <property type="project" value="InterPro"/>
</dbReference>
<dbReference type="OrthoDB" id="8901487at2"/>
<name>A0A0F5JY71_9BURK</name>
<sequence>MTKHWQLKWSHGELLVHSRGAMLGSVALRHGHGWVRPFYEAPWLDEIAPDAGGLLAHLRGEFPCVPFGMSAAPEILETSWQASLTDSPDSLDGLDYNDPCSHGYGCVADWHPVLINDTTVSLETRYPQDSPIIRLIRTVRVLPGAPSIHFTVVIEARREARLPIGLHPILALPAAPGAFRVEPGAFRFGMTHPGGPEPGISRAMPGRLFNTLEQVPLRDGSTEAFNRYPFAHDTEEIVQLCGVDGRIKLVDEQTCATYLLTWDAALLPSVLLWISNRGRKYGPWNGRNVCLGVEPVASAFDLGSRAACVSNPINARGVATAVAFSPSRPLRLDYYFSLEHSA</sequence>
<reference evidence="1 2" key="1">
    <citation type="submission" date="2015-03" db="EMBL/GenBank/DDBJ databases">
        <title>Draft Genome Sequence of Burkholderia andropogonis type strain ICMP2807, isolated from Sorghum bicolor.</title>
        <authorList>
            <person name="Lopes-Santos L."/>
            <person name="Castro D.B."/>
            <person name="Ottoboni L.M."/>
            <person name="Park D."/>
            <person name="Weirc B.S."/>
            <person name="Destefano S.A."/>
        </authorList>
    </citation>
    <scope>NUCLEOTIDE SEQUENCE [LARGE SCALE GENOMIC DNA]</scope>
    <source>
        <strain evidence="1 2">ICMP2807</strain>
    </source>
</reference>
<evidence type="ECO:0000313" key="2">
    <source>
        <dbReference type="Proteomes" id="UP000033618"/>
    </source>
</evidence>
<comment type="caution">
    <text evidence="1">The sequence shown here is derived from an EMBL/GenBank/DDBJ whole genome shotgun (WGS) entry which is preliminary data.</text>
</comment>
<gene>
    <name evidence="1" type="ORF">WM40_14720</name>
</gene>
<dbReference type="EMBL" id="LAQU01000015">
    <property type="protein sequence ID" value="KKB62788.1"/>
    <property type="molecule type" value="Genomic_DNA"/>
</dbReference>
<evidence type="ECO:0000313" key="1">
    <source>
        <dbReference type="EMBL" id="KKB62788.1"/>
    </source>
</evidence>
<dbReference type="PATRIC" id="fig|28092.6.peg.3478"/>